<evidence type="ECO:0000313" key="2">
    <source>
        <dbReference type="EMBL" id="CAK0910875.1"/>
    </source>
</evidence>
<keyword evidence="3" id="KW-1185">Reference proteome</keyword>
<evidence type="ECO:0000313" key="3">
    <source>
        <dbReference type="Proteomes" id="UP001189429"/>
    </source>
</evidence>
<proteinExistence type="predicted"/>
<gene>
    <name evidence="2" type="ORF">PCOR1329_LOCUS84921</name>
</gene>
<organism evidence="2 3">
    <name type="scientific">Prorocentrum cordatum</name>
    <dbReference type="NCBI Taxonomy" id="2364126"/>
    <lineage>
        <taxon>Eukaryota</taxon>
        <taxon>Sar</taxon>
        <taxon>Alveolata</taxon>
        <taxon>Dinophyceae</taxon>
        <taxon>Prorocentrales</taxon>
        <taxon>Prorocentraceae</taxon>
        <taxon>Prorocentrum</taxon>
    </lineage>
</organism>
<feature type="compositionally biased region" description="Low complexity" evidence="1">
    <location>
        <begin position="90"/>
        <end position="102"/>
    </location>
</feature>
<dbReference type="Proteomes" id="UP001189429">
    <property type="component" value="Unassembled WGS sequence"/>
</dbReference>
<protein>
    <submittedName>
        <fullName evidence="2">Uncharacterized protein</fullName>
    </submittedName>
</protein>
<comment type="caution">
    <text evidence="2">The sequence shown here is derived from an EMBL/GenBank/DDBJ whole genome shotgun (WGS) entry which is preliminary data.</text>
</comment>
<sequence length="617" mass="68230">MTRERLKVLLAPFRKDKVTLAGKELFLWHASKPAAFGTTNGKANLMRAVLAQISDTGAEHRGVDTPAGDDPGVAEPDAVDSEVASTSDCESVSSSSSESVESIDIAPGFSPVAAPPPGHVHVEKGRYRRDADRCPPEFAARIDSIAGEVGVLDAALWRSLMYLFVLMLAMQPVSLFTDVVDDASCTRSLAKTVFDAASLLHQYVVTEGLRTGQLPHFDAALRTRSMQAIGMYSELYGPVPATGPQLAAWTFFDMVFWYIGEYTIIQDNLPPGSFAEQTRQLVREGLSVDNAASFGKSAKGLLASVLGMRSDVAATNNIGDGRKQWVRGRRADFVAPKRYRPIDHLLEAMAGWAPPSAIVGPLLHEILRVLQAGGDVDMRIVEGQSERLMLQLLRFELLGGADLQPLPNIEIRCGCLQCSRVMHLRQRCIYFGPSPRALHASLLREKVGQKIVEDQTCATWKRLLSMFNTEFSVCLCLYILQMLGCSWRRFIRLSARGKRLPVIRWSALCQISSHRDLQVSAYKAETHLLRIAFGWLEEFSVLPQFMQLVAAQRRAFVHRVAWSPRTSRDDVVKALQAAAAEATPGACRPLPADFFKRALAERKRENADRKRLKASAR</sequence>
<dbReference type="EMBL" id="CAUYUJ010022480">
    <property type="protein sequence ID" value="CAK0910875.1"/>
    <property type="molecule type" value="Genomic_DNA"/>
</dbReference>
<evidence type="ECO:0000256" key="1">
    <source>
        <dbReference type="SAM" id="MobiDB-lite"/>
    </source>
</evidence>
<name>A0ABN9YDJ2_9DINO</name>
<feature type="region of interest" description="Disordered" evidence="1">
    <location>
        <begin position="59"/>
        <end position="127"/>
    </location>
</feature>
<accession>A0ABN9YDJ2</accession>
<reference evidence="2" key="1">
    <citation type="submission" date="2023-10" db="EMBL/GenBank/DDBJ databases">
        <authorList>
            <person name="Chen Y."/>
            <person name="Shah S."/>
            <person name="Dougan E. K."/>
            <person name="Thang M."/>
            <person name="Chan C."/>
        </authorList>
    </citation>
    <scope>NUCLEOTIDE SEQUENCE [LARGE SCALE GENOMIC DNA]</scope>
</reference>